<evidence type="ECO:0000313" key="2">
    <source>
        <dbReference type="Proteomes" id="UP000034430"/>
    </source>
</evidence>
<organism evidence="1 2">
    <name type="scientific">Candidatus Yanofskybacteria bacterium GW2011_GWC2_37_9</name>
    <dbReference type="NCBI Taxonomy" id="1619028"/>
    <lineage>
        <taxon>Bacteria</taxon>
        <taxon>Candidatus Yanofskyibacteriota</taxon>
    </lineage>
</organism>
<accession>A0A0G0L3E1</accession>
<name>A0A0G0L3E1_9BACT</name>
<comment type="caution">
    <text evidence="1">The sequence shown here is derived from an EMBL/GenBank/DDBJ whole genome shotgun (WGS) entry which is preliminary data.</text>
</comment>
<sequence length="118" mass="13834">MPLEEAIPITIDLGVNLIKDFVKKDMSVIVSYPLSQKNYNSITEKLSDINQRKYFFTLSPKLEKILENRGPRRLTKWEKERIKHHYDIGIHNPLFGIIIDNTNQTPDETVKEILKNIK</sequence>
<gene>
    <name evidence="1" type="ORF">US65_C0015G0002</name>
</gene>
<reference evidence="1 2" key="1">
    <citation type="journal article" date="2015" name="Nature">
        <title>rRNA introns, odd ribosomes, and small enigmatic genomes across a large radiation of phyla.</title>
        <authorList>
            <person name="Brown C.T."/>
            <person name="Hug L.A."/>
            <person name="Thomas B.C."/>
            <person name="Sharon I."/>
            <person name="Castelle C.J."/>
            <person name="Singh A."/>
            <person name="Wilkins M.J."/>
            <person name="Williams K.H."/>
            <person name="Banfield J.F."/>
        </authorList>
    </citation>
    <scope>NUCLEOTIDE SEQUENCE [LARGE SCALE GENOMIC DNA]</scope>
</reference>
<proteinExistence type="predicted"/>
<protein>
    <recommendedName>
        <fullName evidence="3">Shikimate kinase</fullName>
    </recommendedName>
</protein>
<dbReference type="InterPro" id="IPR027417">
    <property type="entry name" value="P-loop_NTPase"/>
</dbReference>
<dbReference type="Gene3D" id="3.40.50.300">
    <property type="entry name" value="P-loop containing nucleotide triphosphate hydrolases"/>
    <property type="match status" value="1"/>
</dbReference>
<dbReference type="EMBL" id="LBTU01000015">
    <property type="protein sequence ID" value="KKQ47161.1"/>
    <property type="molecule type" value="Genomic_DNA"/>
</dbReference>
<evidence type="ECO:0008006" key="3">
    <source>
        <dbReference type="Google" id="ProtNLM"/>
    </source>
</evidence>
<dbReference type="AlphaFoldDB" id="A0A0G0L3E1"/>
<evidence type="ECO:0000313" key="1">
    <source>
        <dbReference type="EMBL" id="KKQ47161.1"/>
    </source>
</evidence>
<dbReference type="SUPFAM" id="SSF52540">
    <property type="entry name" value="P-loop containing nucleoside triphosphate hydrolases"/>
    <property type="match status" value="1"/>
</dbReference>
<dbReference type="Proteomes" id="UP000034430">
    <property type="component" value="Unassembled WGS sequence"/>
</dbReference>